<reference evidence="2" key="1">
    <citation type="journal article" date="2023" name="Mol. Phylogenet. Evol.">
        <title>Genome-scale phylogeny and comparative genomics of the fungal order Sordariales.</title>
        <authorList>
            <person name="Hensen N."/>
            <person name="Bonometti L."/>
            <person name="Westerberg I."/>
            <person name="Brannstrom I.O."/>
            <person name="Guillou S."/>
            <person name="Cros-Aarteil S."/>
            <person name="Calhoun S."/>
            <person name="Haridas S."/>
            <person name="Kuo A."/>
            <person name="Mondo S."/>
            <person name="Pangilinan J."/>
            <person name="Riley R."/>
            <person name="LaButti K."/>
            <person name="Andreopoulos B."/>
            <person name="Lipzen A."/>
            <person name="Chen C."/>
            <person name="Yan M."/>
            <person name="Daum C."/>
            <person name="Ng V."/>
            <person name="Clum A."/>
            <person name="Steindorff A."/>
            <person name="Ohm R.A."/>
            <person name="Martin F."/>
            <person name="Silar P."/>
            <person name="Natvig D.O."/>
            <person name="Lalanne C."/>
            <person name="Gautier V."/>
            <person name="Ament-Velasquez S.L."/>
            <person name="Kruys A."/>
            <person name="Hutchinson M.I."/>
            <person name="Powell A.J."/>
            <person name="Barry K."/>
            <person name="Miller A.N."/>
            <person name="Grigoriev I.V."/>
            <person name="Debuchy R."/>
            <person name="Gladieux P."/>
            <person name="Hiltunen Thoren M."/>
            <person name="Johannesson H."/>
        </authorList>
    </citation>
    <scope>NUCLEOTIDE SEQUENCE</scope>
    <source>
        <strain evidence="2">CBS 955.72</strain>
    </source>
</reference>
<proteinExistence type="predicted"/>
<feature type="compositionally biased region" description="Low complexity" evidence="1">
    <location>
        <begin position="158"/>
        <end position="173"/>
    </location>
</feature>
<evidence type="ECO:0000313" key="2">
    <source>
        <dbReference type="EMBL" id="KAK3345853.1"/>
    </source>
</evidence>
<accession>A0AAJ0HA64</accession>
<gene>
    <name evidence="2" type="ORF">B0T25DRAFT_611827</name>
</gene>
<feature type="region of interest" description="Disordered" evidence="1">
    <location>
        <begin position="45"/>
        <end position="65"/>
    </location>
</feature>
<keyword evidence="3" id="KW-1185">Reference proteome</keyword>
<feature type="region of interest" description="Disordered" evidence="1">
    <location>
        <begin position="266"/>
        <end position="307"/>
    </location>
</feature>
<organism evidence="2 3">
    <name type="scientific">Lasiosphaeria hispida</name>
    <dbReference type="NCBI Taxonomy" id="260671"/>
    <lineage>
        <taxon>Eukaryota</taxon>
        <taxon>Fungi</taxon>
        <taxon>Dikarya</taxon>
        <taxon>Ascomycota</taxon>
        <taxon>Pezizomycotina</taxon>
        <taxon>Sordariomycetes</taxon>
        <taxon>Sordariomycetidae</taxon>
        <taxon>Sordariales</taxon>
        <taxon>Lasiosphaeriaceae</taxon>
        <taxon>Lasiosphaeria</taxon>
    </lineage>
</organism>
<reference evidence="2" key="2">
    <citation type="submission" date="2023-06" db="EMBL/GenBank/DDBJ databases">
        <authorList>
            <consortium name="Lawrence Berkeley National Laboratory"/>
            <person name="Haridas S."/>
            <person name="Hensen N."/>
            <person name="Bonometti L."/>
            <person name="Westerberg I."/>
            <person name="Brannstrom I.O."/>
            <person name="Guillou S."/>
            <person name="Cros-Aarteil S."/>
            <person name="Calhoun S."/>
            <person name="Kuo A."/>
            <person name="Mondo S."/>
            <person name="Pangilinan J."/>
            <person name="Riley R."/>
            <person name="Labutti K."/>
            <person name="Andreopoulos B."/>
            <person name="Lipzen A."/>
            <person name="Chen C."/>
            <person name="Yanf M."/>
            <person name="Daum C."/>
            <person name="Ng V."/>
            <person name="Clum A."/>
            <person name="Steindorff A."/>
            <person name="Ohm R."/>
            <person name="Martin F."/>
            <person name="Silar P."/>
            <person name="Natvig D."/>
            <person name="Lalanne C."/>
            <person name="Gautier V."/>
            <person name="Ament-Velasquez S.L."/>
            <person name="Kruys A."/>
            <person name="Hutchinson M.I."/>
            <person name="Powell A.J."/>
            <person name="Barry K."/>
            <person name="Miller A.N."/>
            <person name="Grigoriev I.V."/>
            <person name="Debuchy R."/>
            <person name="Gladieux P."/>
            <person name="Thoren M.H."/>
            <person name="Johannesson H."/>
        </authorList>
    </citation>
    <scope>NUCLEOTIDE SEQUENCE</scope>
    <source>
        <strain evidence="2">CBS 955.72</strain>
    </source>
</reference>
<protein>
    <submittedName>
        <fullName evidence="2">Uncharacterized protein</fullName>
    </submittedName>
</protein>
<dbReference type="EMBL" id="JAUIQD010000006">
    <property type="protein sequence ID" value="KAK3345853.1"/>
    <property type="molecule type" value="Genomic_DNA"/>
</dbReference>
<evidence type="ECO:0000313" key="3">
    <source>
        <dbReference type="Proteomes" id="UP001275084"/>
    </source>
</evidence>
<feature type="region of interest" description="Disordered" evidence="1">
    <location>
        <begin position="152"/>
        <end position="251"/>
    </location>
</feature>
<sequence>MVVVCPDRASLLRSFRLSPKLTTHPRQTIETTLSHSEVTIIEMASNNSTPAKGKGKSQAKGNLSDAIKDQKDSGLFTYREQEIILNAMLSIKEFPAVDYTELSRRLGFANPRSAGNAWAGVKRKVTDIHETEGNKEFSEAIAQAKKVGPGLTRVKTDAASTPAKKGGAAAAKADGTKHRRRSPTPEAEASSDKHNDAVLPAPGDADFLPPAAKRAKKADDTAEGDKPKKAPRKRAPRVKKEPTATPAQRQMTSFLETILNDKPAAEQEPAIKQEAQGFVKQEPGEENGRGIDMPVPDPKHDELYPGYVSEDDMLAYTV</sequence>
<dbReference type="AlphaFoldDB" id="A0AAJ0HA64"/>
<evidence type="ECO:0000256" key="1">
    <source>
        <dbReference type="SAM" id="MobiDB-lite"/>
    </source>
</evidence>
<dbReference type="Proteomes" id="UP001275084">
    <property type="component" value="Unassembled WGS sequence"/>
</dbReference>
<comment type="caution">
    <text evidence="2">The sequence shown here is derived from an EMBL/GenBank/DDBJ whole genome shotgun (WGS) entry which is preliminary data.</text>
</comment>
<feature type="compositionally biased region" description="Basic and acidic residues" evidence="1">
    <location>
        <begin position="217"/>
        <end position="228"/>
    </location>
</feature>
<name>A0AAJ0HA64_9PEZI</name>